<dbReference type="Gene3D" id="3.30.565.10">
    <property type="entry name" value="Histidine kinase-like ATPase, C-terminal domain"/>
    <property type="match status" value="1"/>
</dbReference>
<evidence type="ECO:0000259" key="8">
    <source>
        <dbReference type="PROSITE" id="PS50109"/>
    </source>
</evidence>
<keyword evidence="6" id="KW-0902">Two-component regulatory system</keyword>
<sequence length="443" mass="50266">MKQTFANDVQIALDNGVETYYANITKDDVFTFFRDKNSEKSEKGIDNFVADVLPPGKTGDTAPKKKIRLNSLDPDKISSVTVYKDRKQDSVKNLKNLTASIVVSITRDSLLFDDFNKALSRELERKDLDIDYNIVHFKSDTVYKKYELSPDSDLSMATFSKSTYLPKGDQIELQYSNPVLLILKRGTTGVLLSFILCLCIISCLLYLLYIIKKQKQLAEIKNDLISNITHELKTPIATATTAIEGVTNFNPENDFNKNMRYLNVSKEQLGKLSLMVEKILETATLDSDKLLLNKKKVNIDGLVQKCFEKYQILETGRTLEFHSDIKNVMSDVDVFHLENAVCNLIDNAIKYGGDTIEISMKQQNQIASICIADNGNVIPKSQQQKIFDKFYRIPTGNRHDIKGFGIGLYYTKKIIEKHNGTLALERIHDKNTFIINLPILQTS</sequence>
<keyword evidence="7" id="KW-1133">Transmembrane helix</keyword>
<dbReference type="Gene3D" id="1.10.287.130">
    <property type="match status" value="1"/>
</dbReference>
<keyword evidence="10" id="KW-1185">Reference proteome</keyword>
<feature type="transmembrane region" description="Helical" evidence="7">
    <location>
        <begin position="190"/>
        <end position="211"/>
    </location>
</feature>
<dbReference type="GO" id="GO:0004721">
    <property type="term" value="F:phosphoprotein phosphatase activity"/>
    <property type="evidence" value="ECO:0007669"/>
    <property type="project" value="TreeGrafter"/>
</dbReference>
<dbReference type="AlphaFoldDB" id="A0A926JRF9"/>
<dbReference type="Proteomes" id="UP000653730">
    <property type="component" value="Unassembled WGS sequence"/>
</dbReference>
<dbReference type="Pfam" id="PF00512">
    <property type="entry name" value="HisKA"/>
    <property type="match status" value="1"/>
</dbReference>
<evidence type="ECO:0000313" key="10">
    <source>
        <dbReference type="Proteomes" id="UP000653730"/>
    </source>
</evidence>
<evidence type="ECO:0000256" key="6">
    <source>
        <dbReference type="ARBA" id="ARBA00023012"/>
    </source>
</evidence>
<comment type="caution">
    <text evidence="9">The sequence shown here is derived from an EMBL/GenBank/DDBJ whole genome shotgun (WGS) entry which is preliminary data.</text>
</comment>
<dbReference type="InterPro" id="IPR004358">
    <property type="entry name" value="Sig_transdc_His_kin-like_C"/>
</dbReference>
<evidence type="ECO:0000256" key="1">
    <source>
        <dbReference type="ARBA" id="ARBA00000085"/>
    </source>
</evidence>
<organism evidence="9 10">
    <name type="scientific">Sinomicrobium weinanense</name>
    <dbReference type="NCBI Taxonomy" id="2842200"/>
    <lineage>
        <taxon>Bacteria</taxon>
        <taxon>Pseudomonadati</taxon>
        <taxon>Bacteroidota</taxon>
        <taxon>Flavobacteriia</taxon>
        <taxon>Flavobacteriales</taxon>
        <taxon>Flavobacteriaceae</taxon>
        <taxon>Sinomicrobium</taxon>
    </lineage>
</organism>
<reference evidence="9 10" key="1">
    <citation type="submission" date="2020-09" db="EMBL/GenBank/DDBJ databases">
        <title>Sinomicrobium weinanense sp. nov., a halophilic bacteria isolated from saline-alkali soil.</title>
        <authorList>
            <person name="Wu P."/>
            <person name="Ren H."/>
            <person name="Mei Y."/>
            <person name="Liang Y."/>
            <person name="Chen Z."/>
        </authorList>
    </citation>
    <scope>NUCLEOTIDE SEQUENCE [LARGE SCALE GENOMIC DNA]</scope>
    <source>
        <strain evidence="9 10">FJxs</strain>
    </source>
</reference>
<dbReference type="InterPro" id="IPR005467">
    <property type="entry name" value="His_kinase_dom"/>
</dbReference>
<dbReference type="CDD" id="cd00075">
    <property type="entry name" value="HATPase"/>
    <property type="match status" value="1"/>
</dbReference>
<evidence type="ECO:0000313" key="9">
    <source>
        <dbReference type="EMBL" id="MBC9796130.1"/>
    </source>
</evidence>
<dbReference type="PANTHER" id="PTHR45453">
    <property type="entry name" value="PHOSPHATE REGULON SENSOR PROTEIN PHOR"/>
    <property type="match status" value="1"/>
</dbReference>
<evidence type="ECO:0000256" key="4">
    <source>
        <dbReference type="ARBA" id="ARBA00022679"/>
    </source>
</evidence>
<keyword evidence="4" id="KW-0808">Transferase</keyword>
<dbReference type="PROSITE" id="PS50109">
    <property type="entry name" value="HIS_KIN"/>
    <property type="match status" value="1"/>
</dbReference>
<dbReference type="SMART" id="SM00388">
    <property type="entry name" value="HisKA"/>
    <property type="match status" value="1"/>
</dbReference>
<dbReference type="EC" id="2.7.13.3" evidence="2"/>
<evidence type="ECO:0000256" key="5">
    <source>
        <dbReference type="ARBA" id="ARBA00022777"/>
    </source>
</evidence>
<keyword evidence="7" id="KW-0472">Membrane</keyword>
<dbReference type="EMBL" id="JACVDC010000021">
    <property type="protein sequence ID" value="MBC9796130.1"/>
    <property type="molecule type" value="Genomic_DNA"/>
</dbReference>
<dbReference type="PANTHER" id="PTHR45453:SF1">
    <property type="entry name" value="PHOSPHATE REGULON SENSOR PROTEIN PHOR"/>
    <property type="match status" value="1"/>
</dbReference>
<dbReference type="SUPFAM" id="SSF47384">
    <property type="entry name" value="Homodimeric domain of signal transducing histidine kinase"/>
    <property type="match status" value="1"/>
</dbReference>
<dbReference type="GO" id="GO:0000155">
    <property type="term" value="F:phosphorelay sensor kinase activity"/>
    <property type="evidence" value="ECO:0007669"/>
    <property type="project" value="InterPro"/>
</dbReference>
<keyword evidence="5 9" id="KW-0418">Kinase</keyword>
<evidence type="ECO:0000256" key="2">
    <source>
        <dbReference type="ARBA" id="ARBA00012438"/>
    </source>
</evidence>
<accession>A0A926JRF9</accession>
<dbReference type="InterPro" id="IPR003594">
    <property type="entry name" value="HATPase_dom"/>
</dbReference>
<evidence type="ECO:0000256" key="3">
    <source>
        <dbReference type="ARBA" id="ARBA00022553"/>
    </source>
</evidence>
<protein>
    <recommendedName>
        <fullName evidence="2">histidine kinase</fullName>
        <ecNumber evidence="2">2.7.13.3</ecNumber>
    </recommendedName>
</protein>
<dbReference type="RefSeq" id="WP_187965280.1">
    <property type="nucleotide sequence ID" value="NZ_JACVDC010000021.1"/>
</dbReference>
<dbReference type="PRINTS" id="PR00344">
    <property type="entry name" value="BCTRLSENSOR"/>
</dbReference>
<dbReference type="SUPFAM" id="SSF55874">
    <property type="entry name" value="ATPase domain of HSP90 chaperone/DNA topoisomerase II/histidine kinase"/>
    <property type="match status" value="1"/>
</dbReference>
<dbReference type="InterPro" id="IPR050351">
    <property type="entry name" value="BphY/WalK/GraS-like"/>
</dbReference>
<evidence type="ECO:0000256" key="7">
    <source>
        <dbReference type="SAM" id="Phobius"/>
    </source>
</evidence>
<dbReference type="InterPro" id="IPR003661">
    <property type="entry name" value="HisK_dim/P_dom"/>
</dbReference>
<comment type="catalytic activity">
    <reaction evidence="1">
        <text>ATP + protein L-histidine = ADP + protein N-phospho-L-histidine.</text>
        <dbReference type="EC" id="2.7.13.3"/>
    </reaction>
</comment>
<keyword evidence="7" id="KW-0812">Transmembrane</keyword>
<gene>
    <name evidence="9" type="ORF">IBL28_09140</name>
</gene>
<dbReference type="SMART" id="SM00387">
    <property type="entry name" value="HATPase_c"/>
    <property type="match status" value="1"/>
</dbReference>
<name>A0A926JRF9_9FLAO</name>
<dbReference type="GO" id="GO:0016036">
    <property type="term" value="P:cellular response to phosphate starvation"/>
    <property type="evidence" value="ECO:0007669"/>
    <property type="project" value="TreeGrafter"/>
</dbReference>
<dbReference type="GO" id="GO:0005886">
    <property type="term" value="C:plasma membrane"/>
    <property type="evidence" value="ECO:0007669"/>
    <property type="project" value="TreeGrafter"/>
</dbReference>
<proteinExistence type="predicted"/>
<keyword evidence="3" id="KW-0597">Phosphoprotein</keyword>
<dbReference type="InterPro" id="IPR036097">
    <property type="entry name" value="HisK_dim/P_sf"/>
</dbReference>
<dbReference type="CDD" id="cd00082">
    <property type="entry name" value="HisKA"/>
    <property type="match status" value="1"/>
</dbReference>
<dbReference type="InterPro" id="IPR036890">
    <property type="entry name" value="HATPase_C_sf"/>
</dbReference>
<dbReference type="Pfam" id="PF02518">
    <property type="entry name" value="HATPase_c"/>
    <property type="match status" value="1"/>
</dbReference>
<feature type="domain" description="Histidine kinase" evidence="8">
    <location>
        <begin position="227"/>
        <end position="441"/>
    </location>
</feature>